<sequence>MESLYGTGTKLLNFSTYSKTTNKSMTHIKNTSNRTNLGLQLLHCCIHNFMQNQVLFSGYEDLMTQKNPMTQHIQPPSIFCYQ</sequence>
<reference evidence="1" key="1">
    <citation type="submission" date="2014-09" db="EMBL/GenBank/DDBJ databases">
        <authorList>
            <person name="Magalhaes I.L.F."/>
            <person name="Oliveira U."/>
            <person name="Santos F.R."/>
            <person name="Vidigal T.H.D.A."/>
            <person name="Brescovit A.D."/>
            <person name="Santos A.J."/>
        </authorList>
    </citation>
    <scope>NUCLEOTIDE SEQUENCE</scope>
    <source>
        <tissue evidence="1">Shoot tissue taken approximately 20 cm above the soil surface</tissue>
    </source>
</reference>
<reference evidence="1" key="2">
    <citation type="journal article" date="2015" name="Data Brief">
        <title>Shoot transcriptome of the giant reed, Arundo donax.</title>
        <authorList>
            <person name="Barrero R.A."/>
            <person name="Guerrero F.D."/>
            <person name="Moolhuijzen P."/>
            <person name="Goolsby J.A."/>
            <person name="Tidwell J."/>
            <person name="Bellgard S.E."/>
            <person name="Bellgard M.I."/>
        </authorList>
    </citation>
    <scope>NUCLEOTIDE SEQUENCE</scope>
    <source>
        <tissue evidence="1">Shoot tissue taken approximately 20 cm above the soil surface</tissue>
    </source>
</reference>
<dbReference type="EMBL" id="GBRH01181639">
    <property type="protein sequence ID" value="JAE16257.1"/>
    <property type="molecule type" value="Transcribed_RNA"/>
</dbReference>
<name>A0A0A9FYH5_ARUDO</name>
<dbReference type="EMBL" id="GBRH01182540">
    <property type="protein sequence ID" value="JAE15356.1"/>
    <property type="molecule type" value="Transcribed_RNA"/>
</dbReference>
<organism evidence="1">
    <name type="scientific">Arundo donax</name>
    <name type="common">Giant reed</name>
    <name type="synonym">Donax arundinaceus</name>
    <dbReference type="NCBI Taxonomy" id="35708"/>
    <lineage>
        <taxon>Eukaryota</taxon>
        <taxon>Viridiplantae</taxon>
        <taxon>Streptophyta</taxon>
        <taxon>Embryophyta</taxon>
        <taxon>Tracheophyta</taxon>
        <taxon>Spermatophyta</taxon>
        <taxon>Magnoliopsida</taxon>
        <taxon>Liliopsida</taxon>
        <taxon>Poales</taxon>
        <taxon>Poaceae</taxon>
        <taxon>PACMAD clade</taxon>
        <taxon>Arundinoideae</taxon>
        <taxon>Arundineae</taxon>
        <taxon>Arundo</taxon>
    </lineage>
</organism>
<proteinExistence type="predicted"/>
<evidence type="ECO:0000313" key="1">
    <source>
        <dbReference type="EMBL" id="JAE15356.1"/>
    </source>
</evidence>
<accession>A0A0A9FYH5</accession>
<dbReference type="AlphaFoldDB" id="A0A0A9FYH5"/>
<protein>
    <submittedName>
        <fullName evidence="1">Uncharacterized protein</fullName>
    </submittedName>
</protein>